<gene>
    <name evidence="4" type="ORF">IV203_002302</name>
</gene>
<dbReference type="EMBL" id="JAGRRH010000015">
    <property type="protein sequence ID" value="KAG7357614.1"/>
    <property type="molecule type" value="Genomic_DNA"/>
</dbReference>
<sequence length="375" mass="41906">MHYFQQVLFYLCLMIVVNHVRGSSRHHHRSVISSSNNNQEVERFPFEFGRPSSQKLLEEDNELERTLQEVVEANAFSLSMSMSMSIPPSGRDAPLISLPRDTATPAPSPESTSPPSGIVIQAERLLPCTGSTNTAVRATLQVELAIGKTHFEKDLETALTSALTRKERFSMCDPSRRLTEWKMNRQLEVDRIFLSPLIVTELQQTCTAQDDSESSCRLATAEMEAFGTDDSQIILYTLDSIVKDDSSFHTELKMNGILDIRIVQEQLGDTDRGSNIDAAISESSSANSSPSTIRSRQNVTAIVLSVTAVIVLVAVIIRRGARRRRHLWYGPTMEEIYDENQCLGIQPRESFESPSDMDSPTYQSPSQIFRTTASI</sequence>
<protein>
    <submittedName>
        <fullName evidence="4">Uncharacterized protein</fullName>
    </submittedName>
</protein>
<keyword evidence="2" id="KW-1133">Transmembrane helix</keyword>
<feature type="compositionally biased region" description="Polar residues" evidence="1">
    <location>
        <begin position="352"/>
        <end position="375"/>
    </location>
</feature>
<feature type="region of interest" description="Disordered" evidence="1">
    <location>
        <begin position="273"/>
        <end position="292"/>
    </location>
</feature>
<evidence type="ECO:0000256" key="2">
    <source>
        <dbReference type="SAM" id="Phobius"/>
    </source>
</evidence>
<feature type="region of interest" description="Disordered" evidence="1">
    <location>
        <begin position="348"/>
        <end position="375"/>
    </location>
</feature>
<keyword evidence="2" id="KW-0812">Transmembrane</keyword>
<keyword evidence="5" id="KW-1185">Reference proteome</keyword>
<keyword evidence="2" id="KW-0472">Membrane</keyword>
<feature type="transmembrane region" description="Helical" evidence="2">
    <location>
        <begin position="299"/>
        <end position="317"/>
    </location>
</feature>
<organism evidence="4 5">
    <name type="scientific">Nitzschia inconspicua</name>
    <dbReference type="NCBI Taxonomy" id="303405"/>
    <lineage>
        <taxon>Eukaryota</taxon>
        <taxon>Sar</taxon>
        <taxon>Stramenopiles</taxon>
        <taxon>Ochrophyta</taxon>
        <taxon>Bacillariophyta</taxon>
        <taxon>Bacillariophyceae</taxon>
        <taxon>Bacillariophycidae</taxon>
        <taxon>Bacillariales</taxon>
        <taxon>Bacillariaceae</taxon>
        <taxon>Nitzschia</taxon>
    </lineage>
</organism>
<feature type="compositionally biased region" description="Low complexity" evidence="1">
    <location>
        <begin position="102"/>
        <end position="116"/>
    </location>
</feature>
<evidence type="ECO:0000313" key="4">
    <source>
        <dbReference type="EMBL" id="KAG7357614.1"/>
    </source>
</evidence>
<evidence type="ECO:0000313" key="5">
    <source>
        <dbReference type="Proteomes" id="UP000693970"/>
    </source>
</evidence>
<feature type="compositionally biased region" description="Low complexity" evidence="1">
    <location>
        <begin position="275"/>
        <end position="292"/>
    </location>
</feature>
<evidence type="ECO:0000256" key="3">
    <source>
        <dbReference type="SAM" id="SignalP"/>
    </source>
</evidence>
<accession>A0A9K3PUI1</accession>
<reference evidence="4" key="1">
    <citation type="journal article" date="2021" name="Sci. Rep.">
        <title>Diploid genomic architecture of Nitzschia inconspicua, an elite biomass production diatom.</title>
        <authorList>
            <person name="Oliver A."/>
            <person name="Podell S."/>
            <person name="Pinowska A."/>
            <person name="Traller J.C."/>
            <person name="Smith S.R."/>
            <person name="McClure R."/>
            <person name="Beliaev A."/>
            <person name="Bohutskyi P."/>
            <person name="Hill E.A."/>
            <person name="Rabines A."/>
            <person name="Zheng H."/>
            <person name="Allen L.Z."/>
            <person name="Kuo A."/>
            <person name="Grigoriev I.V."/>
            <person name="Allen A.E."/>
            <person name="Hazlebeck D."/>
            <person name="Allen E.E."/>
        </authorList>
    </citation>
    <scope>NUCLEOTIDE SEQUENCE</scope>
    <source>
        <strain evidence="4">Hildebrandi</strain>
    </source>
</reference>
<evidence type="ECO:0000256" key="1">
    <source>
        <dbReference type="SAM" id="MobiDB-lite"/>
    </source>
</evidence>
<dbReference type="AlphaFoldDB" id="A0A9K3PUI1"/>
<reference evidence="4" key="2">
    <citation type="submission" date="2021-04" db="EMBL/GenBank/DDBJ databases">
        <authorList>
            <person name="Podell S."/>
        </authorList>
    </citation>
    <scope>NUCLEOTIDE SEQUENCE</scope>
    <source>
        <strain evidence="4">Hildebrandi</strain>
    </source>
</reference>
<dbReference type="Proteomes" id="UP000693970">
    <property type="component" value="Unassembled WGS sequence"/>
</dbReference>
<name>A0A9K3PUI1_9STRA</name>
<proteinExistence type="predicted"/>
<feature type="chain" id="PRO_5039916547" evidence="3">
    <location>
        <begin position="23"/>
        <end position="375"/>
    </location>
</feature>
<keyword evidence="3" id="KW-0732">Signal</keyword>
<feature type="signal peptide" evidence="3">
    <location>
        <begin position="1"/>
        <end position="22"/>
    </location>
</feature>
<feature type="region of interest" description="Disordered" evidence="1">
    <location>
        <begin position="89"/>
        <end position="116"/>
    </location>
</feature>
<comment type="caution">
    <text evidence="4">The sequence shown here is derived from an EMBL/GenBank/DDBJ whole genome shotgun (WGS) entry which is preliminary data.</text>
</comment>